<dbReference type="GO" id="GO:0003677">
    <property type="term" value="F:DNA binding"/>
    <property type="evidence" value="ECO:0007669"/>
    <property type="project" value="UniProtKB-KW"/>
</dbReference>
<comment type="caution">
    <text evidence="11">The sequence shown here is derived from an EMBL/GenBank/DDBJ whole genome shotgun (WGS) entry which is preliminary data.</text>
</comment>
<dbReference type="Proteomes" id="UP000298860">
    <property type="component" value="Unassembled WGS sequence"/>
</dbReference>
<evidence type="ECO:0000313" key="12">
    <source>
        <dbReference type="Proteomes" id="UP000298860"/>
    </source>
</evidence>
<keyword evidence="4" id="KW-0808">Transferase</keyword>
<evidence type="ECO:0000256" key="4">
    <source>
        <dbReference type="ARBA" id="ARBA00022679"/>
    </source>
</evidence>
<dbReference type="GO" id="GO:0006271">
    <property type="term" value="P:DNA strand elongation involved in DNA replication"/>
    <property type="evidence" value="ECO:0007669"/>
    <property type="project" value="TreeGrafter"/>
</dbReference>
<reference evidence="12" key="1">
    <citation type="submission" date="2019-04" db="EMBL/GenBank/DDBJ databases">
        <title>Draft genome sequence of Pseudonocardiaceae bacterium SL3-2-4.</title>
        <authorList>
            <person name="Ningsih F."/>
            <person name="Yokota A."/>
            <person name="Sakai Y."/>
            <person name="Nanatani K."/>
            <person name="Yabe S."/>
            <person name="Oetari A."/>
            <person name="Sjamsuridzal W."/>
        </authorList>
    </citation>
    <scope>NUCLEOTIDE SEQUENCE [LARGE SCALE GENOMIC DNA]</scope>
    <source>
        <strain evidence="12">SL3-2-4</strain>
    </source>
</reference>
<dbReference type="PANTHER" id="PTHR30478">
    <property type="entry name" value="DNA POLYMERASE III SUBUNIT BETA"/>
    <property type="match status" value="1"/>
</dbReference>
<evidence type="ECO:0000256" key="5">
    <source>
        <dbReference type="ARBA" id="ARBA00022695"/>
    </source>
</evidence>
<proteinExistence type="inferred from homology"/>
<evidence type="ECO:0000256" key="3">
    <source>
        <dbReference type="ARBA" id="ARBA00022490"/>
    </source>
</evidence>
<evidence type="ECO:0000256" key="2">
    <source>
        <dbReference type="ARBA" id="ARBA00010752"/>
    </source>
</evidence>
<dbReference type="Gene3D" id="3.10.150.10">
    <property type="entry name" value="DNA Polymerase III, subunit A, domain 2"/>
    <property type="match status" value="1"/>
</dbReference>
<evidence type="ECO:0000256" key="7">
    <source>
        <dbReference type="ARBA" id="ARBA00022932"/>
    </source>
</evidence>
<evidence type="ECO:0000256" key="6">
    <source>
        <dbReference type="ARBA" id="ARBA00022705"/>
    </source>
</evidence>
<gene>
    <name evidence="11" type="ORF">GTS_23520</name>
</gene>
<dbReference type="EMBL" id="BJFL01000009">
    <property type="protein sequence ID" value="GDY30719.1"/>
    <property type="molecule type" value="Genomic_DNA"/>
</dbReference>
<name>A0A4D4J8F9_9PSEU</name>
<dbReference type="InterPro" id="IPR022634">
    <property type="entry name" value="DNA_polIII_beta_N"/>
</dbReference>
<dbReference type="InterPro" id="IPR001001">
    <property type="entry name" value="DNA_polIII_beta"/>
</dbReference>
<comment type="similarity">
    <text evidence="2">Belongs to the beta sliding clamp family.</text>
</comment>
<evidence type="ECO:0000256" key="9">
    <source>
        <dbReference type="SAM" id="MobiDB-lite"/>
    </source>
</evidence>
<evidence type="ECO:0000259" key="10">
    <source>
        <dbReference type="Pfam" id="PF00712"/>
    </source>
</evidence>
<keyword evidence="3" id="KW-0963">Cytoplasm</keyword>
<accession>A0A4D4J8F9</accession>
<feature type="compositionally biased region" description="Basic residues" evidence="9">
    <location>
        <begin position="146"/>
        <end position="165"/>
    </location>
</feature>
<protein>
    <recommendedName>
        <fullName evidence="10">DNA polymerase III beta sliding clamp N-terminal domain-containing protein</fullName>
    </recommendedName>
</protein>
<keyword evidence="7" id="KW-0239">DNA-directed DNA polymerase</keyword>
<evidence type="ECO:0000256" key="1">
    <source>
        <dbReference type="ARBA" id="ARBA00004496"/>
    </source>
</evidence>
<sequence length="244" mass="26350">MTPELDLTGATAALAAAAMDVTRLLPGRPYDPVLAGMLVAAGRDGVVLAGTDRERAVRLARPAVSHVDGRVLVPARPLAETLRALDAEQVRLVMEGGRLAVRTPGARFALPLLDVDLHPGVPVPAGPADRRRRAGAPRCTAAARRPTMRWRRPRRAPRRTARPPPRRPAPAEVVKADVRGGRAQPSYQARYLADALRPFAGGRVRLDVQARRTVFTRAEEPAERDAPGARLEYVAAQTITPPTR</sequence>
<dbReference type="GO" id="GO:0003887">
    <property type="term" value="F:DNA-directed DNA polymerase activity"/>
    <property type="evidence" value="ECO:0007669"/>
    <property type="project" value="UniProtKB-KW"/>
</dbReference>
<keyword evidence="6" id="KW-0235">DNA replication</keyword>
<dbReference type="OrthoDB" id="4337829at2"/>
<keyword evidence="12" id="KW-1185">Reference proteome</keyword>
<dbReference type="SUPFAM" id="SSF55979">
    <property type="entry name" value="DNA clamp"/>
    <property type="match status" value="1"/>
</dbReference>
<feature type="region of interest" description="Disordered" evidence="9">
    <location>
        <begin position="124"/>
        <end position="173"/>
    </location>
</feature>
<organism evidence="11 12">
    <name type="scientific">Gandjariella thermophila</name>
    <dbReference type="NCBI Taxonomy" id="1931992"/>
    <lineage>
        <taxon>Bacteria</taxon>
        <taxon>Bacillati</taxon>
        <taxon>Actinomycetota</taxon>
        <taxon>Actinomycetes</taxon>
        <taxon>Pseudonocardiales</taxon>
        <taxon>Pseudonocardiaceae</taxon>
        <taxon>Gandjariella</taxon>
    </lineage>
</organism>
<dbReference type="GO" id="GO:0008408">
    <property type="term" value="F:3'-5' exonuclease activity"/>
    <property type="evidence" value="ECO:0007669"/>
    <property type="project" value="InterPro"/>
</dbReference>
<dbReference type="GO" id="GO:0005737">
    <property type="term" value="C:cytoplasm"/>
    <property type="evidence" value="ECO:0007669"/>
    <property type="project" value="UniProtKB-SubCell"/>
</dbReference>
<dbReference type="GO" id="GO:0009360">
    <property type="term" value="C:DNA polymerase III complex"/>
    <property type="evidence" value="ECO:0007669"/>
    <property type="project" value="InterPro"/>
</dbReference>
<dbReference type="RefSeq" id="WP_137813829.1">
    <property type="nucleotide sequence ID" value="NZ_BJFL01000009.1"/>
</dbReference>
<feature type="compositionally biased region" description="Low complexity" evidence="9">
    <location>
        <begin position="136"/>
        <end position="145"/>
    </location>
</feature>
<dbReference type="AlphaFoldDB" id="A0A4D4J8F9"/>
<dbReference type="PANTHER" id="PTHR30478:SF0">
    <property type="entry name" value="BETA SLIDING CLAMP"/>
    <property type="match status" value="1"/>
</dbReference>
<evidence type="ECO:0000256" key="8">
    <source>
        <dbReference type="ARBA" id="ARBA00023125"/>
    </source>
</evidence>
<feature type="domain" description="DNA polymerase III beta sliding clamp N-terminal" evidence="10">
    <location>
        <begin position="10"/>
        <end position="119"/>
    </location>
</feature>
<dbReference type="InterPro" id="IPR046938">
    <property type="entry name" value="DNA_clamp_sf"/>
</dbReference>
<evidence type="ECO:0000313" key="11">
    <source>
        <dbReference type="EMBL" id="GDY30719.1"/>
    </source>
</evidence>
<keyword evidence="8" id="KW-0238">DNA-binding</keyword>
<dbReference type="Pfam" id="PF00712">
    <property type="entry name" value="DNA_pol3_beta"/>
    <property type="match status" value="1"/>
</dbReference>
<comment type="subcellular location">
    <subcellularLocation>
        <location evidence="1">Cytoplasm</location>
    </subcellularLocation>
</comment>
<keyword evidence="5" id="KW-0548">Nucleotidyltransferase</keyword>